<feature type="region of interest" description="Disordered" evidence="1">
    <location>
        <begin position="455"/>
        <end position="502"/>
    </location>
</feature>
<name>U4KW20_PYROM</name>
<feature type="signal peptide" evidence="3">
    <location>
        <begin position="1"/>
        <end position="28"/>
    </location>
</feature>
<dbReference type="OrthoDB" id="10438590at2759"/>
<proteinExistence type="predicted"/>
<reference evidence="4 5" key="1">
    <citation type="journal article" date="2013" name="PLoS Genet.">
        <title>The genome and development-dependent transcriptomes of Pyronema confluens: a window into fungal evolution.</title>
        <authorList>
            <person name="Traeger S."/>
            <person name="Altegoer F."/>
            <person name="Freitag M."/>
            <person name="Gabaldon T."/>
            <person name="Kempken F."/>
            <person name="Kumar A."/>
            <person name="Marcet-Houben M."/>
            <person name="Poggeler S."/>
            <person name="Stajich J.E."/>
            <person name="Nowrousian M."/>
        </authorList>
    </citation>
    <scope>NUCLEOTIDE SEQUENCE [LARGE SCALE GENOMIC DNA]</scope>
    <source>
        <strain evidence="5">CBS 100304</strain>
        <tissue evidence="4">Vegetative mycelium</tissue>
    </source>
</reference>
<evidence type="ECO:0000256" key="1">
    <source>
        <dbReference type="SAM" id="MobiDB-lite"/>
    </source>
</evidence>
<keyword evidence="2" id="KW-0812">Transmembrane</keyword>
<feature type="region of interest" description="Disordered" evidence="1">
    <location>
        <begin position="321"/>
        <end position="346"/>
    </location>
</feature>
<keyword evidence="2" id="KW-1133">Transmembrane helix</keyword>
<sequence length="502" mass="53176">MRTPREITTALLSTVCYALLLALTTVRAIALTSEDVRQLRIGDGQARDGDLARRQNGLGPGLTVTQVYSYGNPVATTTLSTVLLTEIAVTTTYTKRVRPASKNTVPAVASTKTLTSTVTVPASTSRGLKRRQAPTIQAVAPWTTTVTSLSQFDYTVTKTVYTETVQVSRTYTNTITETPDPRSYALIDGPVMQITWVLITETAKPEGQTENKTKGGANGGAIAGGVIGGVAVLGILIGVIVTLRRRNRRKMNKNREKRGTYGVTYGGYSGPYYGGNTGYTALARAGKEANAEDRLRGRSESSGLMIGVDAPMTPGIFNPPPVTPGTPPVGYGSGGPASSPPPRIPGTPVVIPPSEAARSLRSVSNTTTVSSTVSMPAQASTRYDAYAQLSPQISASSSQAAKPDSFKDNIAPPPLHHYERSATTKDCAPSLGPINQVPRISSFLEDVTEEANRRTAEVVSPLSPNIPDASGTWGRVEQKIPRKPAPTSAFTSPDVTAKEWSQ</sequence>
<evidence type="ECO:0000256" key="2">
    <source>
        <dbReference type="SAM" id="Phobius"/>
    </source>
</evidence>
<keyword evidence="2" id="KW-0472">Membrane</keyword>
<feature type="transmembrane region" description="Helical" evidence="2">
    <location>
        <begin position="221"/>
        <end position="243"/>
    </location>
</feature>
<evidence type="ECO:0008006" key="6">
    <source>
        <dbReference type="Google" id="ProtNLM"/>
    </source>
</evidence>
<organism evidence="4 5">
    <name type="scientific">Pyronema omphalodes (strain CBS 100304)</name>
    <name type="common">Pyronema confluens</name>
    <dbReference type="NCBI Taxonomy" id="1076935"/>
    <lineage>
        <taxon>Eukaryota</taxon>
        <taxon>Fungi</taxon>
        <taxon>Dikarya</taxon>
        <taxon>Ascomycota</taxon>
        <taxon>Pezizomycotina</taxon>
        <taxon>Pezizomycetes</taxon>
        <taxon>Pezizales</taxon>
        <taxon>Pyronemataceae</taxon>
        <taxon>Pyronema</taxon>
    </lineage>
</organism>
<evidence type="ECO:0000313" key="4">
    <source>
        <dbReference type="EMBL" id="CCX05577.1"/>
    </source>
</evidence>
<evidence type="ECO:0000256" key="3">
    <source>
        <dbReference type="SAM" id="SignalP"/>
    </source>
</evidence>
<dbReference type="EMBL" id="HF935261">
    <property type="protein sequence ID" value="CCX05577.1"/>
    <property type="molecule type" value="Genomic_DNA"/>
</dbReference>
<keyword evidence="3" id="KW-0732">Signal</keyword>
<dbReference type="Proteomes" id="UP000018144">
    <property type="component" value="Unassembled WGS sequence"/>
</dbReference>
<accession>U4KW20</accession>
<feature type="compositionally biased region" description="Polar residues" evidence="1">
    <location>
        <begin position="488"/>
        <end position="502"/>
    </location>
</feature>
<protein>
    <recommendedName>
        <fullName evidence="6">Transmembrane protein</fullName>
    </recommendedName>
</protein>
<feature type="region of interest" description="Disordered" evidence="1">
    <location>
        <begin position="394"/>
        <end position="413"/>
    </location>
</feature>
<dbReference type="AlphaFoldDB" id="U4KW20"/>
<evidence type="ECO:0000313" key="5">
    <source>
        <dbReference type="Proteomes" id="UP000018144"/>
    </source>
</evidence>
<keyword evidence="5" id="KW-1185">Reference proteome</keyword>
<feature type="chain" id="PRO_5004651682" description="Transmembrane protein" evidence="3">
    <location>
        <begin position="29"/>
        <end position="502"/>
    </location>
</feature>
<gene>
    <name evidence="4" type="ORF">PCON_05164</name>
</gene>